<sequence length="422" mass="45310">MPNHCTSGDRGARSGFVAYPASQELIVSGSHEDTKCNVGTVTVASEKEEKVTIVSGTYLFDFPYEPSLEECHMLSSLEDNDPVSTQGPDDDYHSESISSGRQTSDASSSGVVADASSQSSEVVPGVEMAPATDRVNNEGIRGGRNVMPDDCSSSEQGARSVFLAYRALHEEGLTVSESGGGDNGTKCDVETNSTIESGEGGKATIVSGTYVFDFPYKPSLEEVHMLPPLEGNDDRDFAQDPVVGRDVITGGVVVVIPQQCTDFRGPEEMNTTRGPFRPPVNESRQCAGRFGLNKAVYPSLGFQAGEGMLVIGGPYTRHDIFKPVPHDEPSPEPLENQPQPFPEETDSSQPLPPEPTSSQSQLPDVSPLQVQENNPSSLPPPRTFMEWQGLDPPGNYQEIMKWLHTGVSRGFHGPDVLGSPHG</sequence>
<feature type="compositionally biased region" description="Low complexity" evidence="1">
    <location>
        <begin position="104"/>
        <end position="120"/>
    </location>
</feature>
<protein>
    <submittedName>
        <fullName evidence="2">Uncharacterized protein</fullName>
    </submittedName>
</protein>
<dbReference type="Proteomes" id="UP001174909">
    <property type="component" value="Unassembled WGS sequence"/>
</dbReference>
<feature type="compositionally biased region" description="Basic and acidic residues" evidence="1">
    <location>
        <begin position="320"/>
        <end position="329"/>
    </location>
</feature>
<dbReference type="AlphaFoldDB" id="A0AA35WVJ6"/>
<evidence type="ECO:0000313" key="2">
    <source>
        <dbReference type="EMBL" id="CAI8035408.1"/>
    </source>
</evidence>
<evidence type="ECO:0000256" key="1">
    <source>
        <dbReference type="SAM" id="MobiDB-lite"/>
    </source>
</evidence>
<evidence type="ECO:0000313" key="3">
    <source>
        <dbReference type="Proteomes" id="UP001174909"/>
    </source>
</evidence>
<proteinExistence type="predicted"/>
<feature type="region of interest" description="Disordered" evidence="1">
    <location>
        <begin position="78"/>
        <end position="153"/>
    </location>
</feature>
<comment type="caution">
    <text evidence="2">The sequence shown here is derived from an EMBL/GenBank/DDBJ whole genome shotgun (WGS) entry which is preliminary data.</text>
</comment>
<dbReference type="EMBL" id="CASHTH010002801">
    <property type="protein sequence ID" value="CAI8035408.1"/>
    <property type="molecule type" value="Genomic_DNA"/>
</dbReference>
<organism evidence="2 3">
    <name type="scientific">Geodia barretti</name>
    <name type="common">Barrett's horny sponge</name>
    <dbReference type="NCBI Taxonomy" id="519541"/>
    <lineage>
        <taxon>Eukaryota</taxon>
        <taxon>Metazoa</taxon>
        <taxon>Porifera</taxon>
        <taxon>Demospongiae</taxon>
        <taxon>Heteroscleromorpha</taxon>
        <taxon>Tetractinellida</taxon>
        <taxon>Astrophorina</taxon>
        <taxon>Geodiidae</taxon>
        <taxon>Geodia</taxon>
    </lineage>
</organism>
<reference evidence="2" key="1">
    <citation type="submission" date="2023-03" db="EMBL/GenBank/DDBJ databases">
        <authorList>
            <person name="Steffen K."/>
            <person name="Cardenas P."/>
        </authorList>
    </citation>
    <scope>NUCLEOTIDE SEQUENCE</scope>
</reference>
<keyword evidence="3" id="KW-1185">Reference proteome</keyword>
<accession>A0AA35WVJ6</accession>
<feature type="region of interest" description="Disordered" evidence="1">
    <location>
        <begin position="320"/>
        <end position="391"/>
    </location>
</feature>
<feature type="compositionally biased region" description="Polar residues" evidence="1">
    <location>
        <begin position="356"/>
        <end position="376"/>
    </location>
</feature>
<gene>
    <name evidence="2" type="ORF">GBAR_LOCUS19878</name>
</gene>
<name>A0AA35WVJ6_GEOBA</name>